<sequence length="109" mass="12653">MLSIFLIPALGLLISFLINTFLPKAQFSGLDLLPLFFIPACGMITKLRHQPSFLPYGFLMFFILVLWVALETAIKNKNISLWKTLYELWRYLSVSSILWYIGLVFFVLM</sequence>
<name>I7J032_9LACO</name>
<protein>
    <recommendedName>
        <fullName evidence="4">Integral membrane protein</fullName>
    </recommendedName>
</protein>
<dbReference type="eggNOG" id="ENOG5030UEB">
    <property type="taxonomic scope" value="Bacteria"/>
</dbReference>
<keyword evidence="1" id="KW-0472">Membrane</keyword>
<gene>
    <name evidence="2" type="ORF">BN53_04935</name>
</gene>
<comment type="caution">
    <text evidence="2">The sequence shown here is derived from an EMBL/GenBank/DDBJ whole genome shotgun (WGS) entry which is preliminary data.</text>
</comment>
<keyword evidence="3" id="KW-1185">Reference proteome</keyword>
<dbReference type="OrthoDB" id="2325655at2"/>
<evidence type="ECO:0000313" key="2">
    <source>
        <dbReference type="EMBL" id="CCI85432.1"/>
    </source>
</evidence>
<feature type="transmembrane region" description="Helical" evidence="1">
    <location>
        <begin position="6"/>
        <end position="22"/>
    </location>
</feature>
<feature type="transmembrane region" description="Helical" evidence="1">
    <location>
        <begin position="53"/>
        <end position="70"/>
    </location>
</feature>
<dbReference type="EMBL" id="CAKD01000021">
    <property type="protein sequence ID" value="CCI85432.1"/>
    <property type="molecule type" value="Genomic_DNA"/>
</dbReference>
<proteinExistence type="predicted"/>
<reference evidence="2 3" key="1">
    <citation type="submission" date="2012-06" db="EMBL/GenBank/DDBJ databases">
        <title>Draft Genome Sequence of Lactobacillus pasteurii CRBIP 24.76T.</title>
        <authorList>
            <person name="Cousin S."/>
            <person name="Bouchier C."/>
            <person name="Loux V."/>
            <person name="Ma L."/>
            <person name="Creno S."/>
            <person name="Bizet C."/>
            <person name="Clermont D."/>
        </authorList>
    </citation>
    <scope>NUCLEOTIDE SEQUENCE [LARGE SCALE GENOMIC DNA]</scope>
    <source>
        <strain evidence="3">CRBIP 24.76T</strain>
    </source>
</reference>
<feature type="transmembrane region" description="Helical" evidence="1">
    <location>
        <begin position="91"/>
        <end position="108"/>
    </location>
</feature>
<evidence type="ECO:0008006" key="4">
    <source>
        <dbReference type="Google" id="ProtNLM"/>
    </source>
</evidence>
<accession>I7J032</accession>
<keyword evidence="1" id="KW-1133">Transmembrane helix</keyword>
<dbReference type="InterPro" id="IPR024515">
    <property type="entry name" value="DUF3397"/>
</dbReference>
<dbReference type="Pfam" id="PF11877">
    <property type="entry name" value="DUF3397"/>
    <property type="match status" value="1"/>
</dbReference>
<evidence type="ECO:0000256" key="1">
    <source>
        <dbReference type="SAM" id="Phobius"/>
    </source>
</evidence>
<dbReference type="STRING" id="1423790.BN53_04935"/>
<keyword evidence="1" id="KW-0812">Transmembrane</keyword>
<evidence type="ECO:0000313" key="3">
    <source>
        <dbReference type="Proteomes" id="UP000009311"/>
    </source>
</evidence>
<dbReference type="Proteomes" id="UP000009311">
    <property type="component" value="Unassembled WGS sequence"/>
</dbReference>
<dbReference type="RefSeq" id="WP_009559984.1">
    <property type="nucleotide sequence ID" value="NZ_AYZN01000001.1"/>
</dbReference>
<dbReference type="AlphaFoldDB" id="I7J032"/>
<organism evidence="2 3">
    <name type="scientific">Lactobacillus pasteurii DSM 23907 = CRBIP 24.76</name>
    <dbReference type="NCBI Taxonomy" id="1423790"/>
    <lineage>
        <taxon>Bacteria</taxon>
        <taxon>Bacillati</taxon>
        <taxon>Bacillota</taxon>
        <taxon>Bacilli</taxon>
        <taxon>Lactobacillales</taxon>
        <taxon>Lactobacillaceae</taxon>
        <taxon>Lactobacillus</taxon>
    </lineage>
</organism>